<proteinExistence type="predicted"/>
<keyword evidence="2" id="KW-1185">Reference proteome</keyword>
<accession>A0ACB8RH23</accession>
<feature type="non-terminal residue" evidence="1">
    <location>
        <position position="293"/>
    </location>
</feature>
<evidence type="ECO:0000313" key="1">
    <source>
        <dbReference type="EMBL" id="KAI0043310.1"/>
    </source>
</evidence>
<dbReference type="EMBL" id="MU276024">
    <property type="protein sequence ID" value="KAI0043310.1"/>
    <property type="molecule type" value="Genomic_DNA"/>
</dbReference>
<evidence type="ECO:0000313" key="2">
    <source>
        <dbReference type="Proteomes" id="UP000814033"/>
    </source>
</evidence>
<name>A0ACB8RH23_9AGAM</name>
<gene>
    <name evidence="1" type="ORF">FA95DRAFT_1498833</name>
</gene>
<reference evidence="1" key="2">
    <citation type="journal article" date="2022" name="New Phytol.">
        <title>Evolutionary transition to the ectomycorrhizal habit in the genomes of a hyperdiverse lineage of mushroom-forming fungi.</title>
        <authorList>
            <person name="Looney B."/>
            <person name="Miyauchi S."/>
            <person name="Morin E."/>
            <person name="Drula E."/>
            <person name="Courty P.E."/>
            <person name="Kohler A."/>
            <person name="Kuo A."/>
            <person name="LaButti K."/>
            <person name="Pangilinan J."/>
            <person name="Lipzen A."/>
            <person name="Riley R."/>
            <person name="Andreopoulos W."/>
            <person name="He G."/>
            <person name="Johnson J."/>
            <person name="Nolan M."/>
            <person name="Tritt A."/>
            <person name="Barry K.W."/>
            <person name="Grigoriev I.V."/>
            <person name="Nagy L.G."/>
            <person name="Hibbett D."/>
            <person name="Henrissat B."/>
            <person name="Matheny P.B."/>
            <person name="Labbe J."/>
            <person name="Martin F.M."/>
        </authorList>
    </citation>
    <scope>NUCLEOTIDE SEQUENCE</scope>
    <source>
        <strain evidence="1">FP105234-sp</strain>
    </source>
</reference>
<sequence>MSSPPTPSDSSHTASYDWTSPEGLEHLKTLVQKHLPFEPRQFQLYDSACILNGRDVFCITATGDGKSALVYIPALARPDMITIVVEPTNALESDLAASLRQKGVTSVAINAETLKEAAEANPKRDLWREARECRYQVITTSPENLKGVEFHKLIEDKTFRARWRVLAADEAHLVDQWGADFRKAYADIWTLRSRGPEHLTILAMSASVEKGRQFDQIVRCLGFCEGTYHLDKRDCERRNVHLIFREARYAYTGHAFRDLDWLVPEKMSRPSDLKKWIIYCDTIEQGHRVTQYL</sequence>
<keyword evidence="1" id="KW-0378">Hydrolase</keyword>
<organism evidence="1 2">
    <name type="scientific">Auriscalpium vulgare</name>
    <dbReference type="NCBI Taxonomy" id="40419"/>
    <lineage>
        <taxon>Eukaryota</taxon>
        <taxon>Fungi</taxon>
        <taxon>Dikarya</taxon>
        <taxon>Basidiomycota</taxon>
        <taxon>Agaricomycotina</taxon>
        <taxon>Agaricomycetes</taxon>
        <taxon>Russulales</taxon>
        <taxon>Auriscalpiaceae</taxon>
        <taxon>Auriscalpium</taxon>
    </lineage>
</organism>
<reference evidence="1" key="1">
    <citation type="submission" date="2021-02" db="EMBL/GenBank/DDBJ databases">
        <authorList>
            <consortium name="DOE Joint Genome Institute"/>
            <person name="Ahrendt S."/>
            <person name="Looney B.P."/>
            <person name="Miyauchi S."/>
            <person name="Morin E."/>
            <person name="Drula E."/>
            <person name="Courty P.E."/>
            <person name="Chicoki N."/>
            <person name="Fauchery L."/>
            <person name="Kohler A."/>
            <person name="Kuo A."/>
            <person name="Labutti K."/>
            <person name="Pangilinan J."/>
            <person name="Lipzen A."/>
            <person name="Riley R."/>
            <person name="Andreopoulos W."/>
            <person name="He G."/>
            <person name="Johnson J."/>
            <person name="Barry K.W."/>
            <person name="Grigoriev I.V."/>
            <person name="Nagy L."/>
            <person name="Hibbett D."/>
            <person name="Henrissat B."/>
            <person name="Matheny P.B."/>
            <person name="Labbe J."/>
            <person name="Martin F."/>
        </authorList>
    </citation>
    <scope>NUCLEOTIDE SEQUENCE</scope>
    <source>
        <strain evidence="1">FP105234-sp</strain>
    </source>
</reference>
<comment type="caution">
    <text evidence="1">The sequence shown here is derived from an EMBL/GenBank/DDBJ whole genome shotgun (WGS) entry which is preliminary data.</text>
</comment>
<dbReference type="Proteomes" id="UP000814033">
    <property type="component" value="Unassembled WGS sequence"/>
</dbReference>
<protein>
    <submittedName>
        <fullName evidence="1">P-loop containing nucleoside triphosphate hydrolase protein</fullName>
    </submittedName>
</protein>